<dbReference type="EMBL" id="GG738850">
    <property type="protein sequence ID" value="EFC48731.1"/>
    <property type="molecule type" value="Genomic_DNA"/>
</dbReference>
<protein>
    <submittedName>
        <fullName evidence="1">Predicted protein</fullName>
    </submittedName>
</protein>
<dbReference type="GeneID" id="8852450"/>
<dbReference type="KEGG" id="ngr:NAEGRDRAFT_46348"/>
<sequence>MAPHKHPKLQCVQTIGKMVTNIDDEFQFRGRVPGFPVDVKLSYNHSCILIADFYNNCVHLLDIDTKAFKLSILIPISPLLRILVEENYISNRDALIVSSNDEMLKYDLGHLIESSIQKRYSDCLWRIYATSEFMGMTLVKEKDRNSIYVCGSPKNSIAKIDSLRGVMDEDDSFTVFDGFQPVINSEDNSMIVGIRNNTTLNLFEIYSQNERGDWCIHDSIPKEEIFSLPQDEDISFSFLLDETNEYIILNKEGHGLLLISLQNGHIVDSFENRQHGANIGGMCFNSKNGELLVCDAQYGVVRIFNCKLEEQLS</sequence>
<evidence type="ECO:0000313" key="1">
    <source>
        <dbReference type="EMBL" id="EFC48731.1"/>
    </source>
</evidence>
<keyword evidence="2" id="KW-1185">Reference proteome</keyword>
<dbReference type="InterPro" id="IPR011044">
    <property type="entry name" value="Quino_amine_DH_bsu"/>
</dbReference>
<reference evidence="1 2" key="1">
    <citation type="journal article" date="2010" name="Cell">
        <title>The genome of Naegleria gruberi illuminates early eukaryotic versatility.</title>
        <authorList>
            <person name="Fritz-Laylin L.K."/>
            <person name="Prochnik S.E."/>
            <person name="Ginger M.L."/>
            <person name="Dacks J.B."/>
            <person name="Carpenter M.L."/>
            <person name="Field M.C."/>
            <person name="Kuo A."/>
            <person name="Paredez A."/>
            <person name="Chapman J."/>
            <person name="Pham J."/>
            <person name="Shu S."/>
            <person name="Neupane R."/>
            <person name="Cipriano M."/>
            <person name="Mancuso J."/>
            <person name="Tu H."/>
            <person name="Salamov A."/>
            <person name="Lindquist E."/>
            <person name="Shapiro H."/>
            <person name="Lucas S."/>
            <person name="Grigoriev I.V."/>
            <person name="Cande W.Z."/>
            <person name="Fulton C."/>
            <person name="Rokhsar D.S."/>
            <person name="Dawson S.C."/>
        </authorList>
    </citation>
    <scope>NUCLEOTIDE SEQUENCE [LARGE SCALE GENOMIC DNA]</scope>
    <source>
        <strain evidence="1 2">NEG-M</strain>
    </source>
</reference>
<dbReference type="Proteomes" id="UP000006671">
    <property type="component" value="Unassembled WGS sequence"/>
</dbReference>
<gene>
    <name evidence="1" type="ORF">NAEGRDRAFT_46348</name>
</gene>
<dbReference type="RefSeq" id="XP_002681475.1">
    <property type="nucleotide sequence ID" value="XM_002681429.1"/>
</dbReference>
<name>D2V390_NAEGR</name>
<dbReference type="AlphaFoldDB" id="D2V390"/>
<accession>D2V390</accession>
<dbReference type="SUPFAM" id="SSF50969">
    <property type="entry name" value="YVTN repeat-like/Quinoprotein amine dehydrogenase"/>
    <property type="match status" value="1"/>
</dbReference>
<dbReference type="InParanoid" id="D2V390"/>
<evidence type="ECO:0000313" key="2">
    <source>
        <dbReference type="Proteomes" id="UP000006671"/>
    </source>
</evidence>
<organism evidence="2">
    <name type="scientific">Naegleria gruberi</name>
    <name type="common">Amoeba</name>
    <dbReference type="NCBI Taxonomy" id="5762"/>
    <lineage>
        <taxon>Eukaryota</taxon>
        <taxon>Discoba</taxon>
        <taxon>Heterolobosea</taxon>
        <taxon>Tetramitia</taxon>
        <taxon>Eutetramitia</taxon>
        <taxon>Vahlkampfiidae</taxon>
        <taxon>Naegleria</taxon>
    </lineage>
</organism>
<proteinExistence type="predicted"/>
<dbReference type="VEuPathDB" id="AmoebaDB:NAEGRDRAFT_46348"/>